<name>A0A1M6BCG9_9BACT</name>
<sequence>MSTKQEAYAKISELVTRFSEQIDSYKQSDYNETLTRRDFIDPFFKALGWDVDNSQGNAEAYREVIHEDRVKIGKATKAPDYSFRLPGGKRLFFVEAKKPNIDIKKDISVAYQIRRYGWSAKLPVSIITDFEELAVYDCTKRPKPSDKSGIARIKYINFREYANEFDYLWNTFSKERVLKGSFDKYIQSDTAKKGTATVDKEFLESLDKWRTYLATTISLRNKELDEDEINYMVQLTIDRLIFLRIAEDRGVEPYGQLKVSVNQKGDAWQNLFFNFKNADAKYNSGLFDFKKDKISVTLKIDNKVIKTIVKEMYYPECPYEFSVLPVEILGNAYEQFLGKVIRITPAHHAKIEEKPEVRKAGGVYYTPQYVVDYIVKNTVGKLISGKTPRQISNIKICDPACGSGSFLIGAYQYLLGYHKDYYTDHGTTIGKKNSPVTPAGELTSAEKKRILLNNIFGVDIDVNAVEVTKLSLLLKCMEGETETTIAQQQKLWHERILPNLGDNIKSGNSLVDTDFYDAMLEFDDEERKIKPFNWQRAFPEIFKKGGFDAVIGNPPYIRIQSIQENSPEQAIYFHEKYQSAAKGNYDIYVIFIERALNLINSKGYVSYILPHKFFTAQYGEGIRKILLSENNIEEVVHFGHQQVFDNATTYTCVLTLSGIGKKQKFKFQKVEDLKEWRNSEKLTNSEIAFKSLSNEAWNFVTEEEKIVFNKLSTLKTNLEDVTDRIFQGLKTGADKVFILLKKAEYENYYVAYSNQLKKDVELEKKLLHLLIKGGHSKTFRLQSTDLFVLFPYEKNSNNKTTLIPEKKLQKEYPLTFSYLKENKDLLKSRDGGKMDAINWHGYSRNQALDVISTPKIFTPDIAPKASYSIDEKGEIFFTGGVSGGYGIKVKKGISEKFVLGLLNSRLLDWYLKKISTQMRGGWYSFESKYIKHLPIKLIDRKNKEEIKIQQEIEKLVDLIIHLHKELQTIKIPSKTEQLQTRIDHTDNRINQLVYELYGLTHEEIAMVEGENN</sequence>
<dbReference type="InterPro" id="IPR025931">
    <property type="entry name" value="TaqI_C"/>
</dbReference>
<keyword evidence="2" id="KW-0489">Methyltransferase</keyword>
<dbReference type="GO" id="GO:0009307">
    <property type="term" value="P:DNA restriction-modification system"/>
    <property type="evidence" value="ECO:0007669"/>
    <property type="project" value="UniProtKB-KW"/>
</dbReference>
<evidence type="ECO:0000313" key="10">
    <source>
        <dbReference type="EMBL" id="SHI46444.1"/>
    </source>
</evidence>
<keyword evidence="4" id="KW-0949">S-adenosyl-L-methionine</keyword>
<organism evidence="10 11">
    <name type="scientific">Tangfeifania diversioriginum</name>
    <dbReference type="NCBI Taxonomy" id="1168035"/>
    <lineage>
        <taxon>Bacteria</taxon>
        <taxon>Pseudomonadati</taxon>
        <taxon>Bacteroidota</taxon>
        <taxon>Bacteroidia</taxon>
        <taxon>Marinilabiliales</taxon>
        <taxon>Prolixibacteraceae</taxon>
        <taxon>Tangfeifania</taxon>
    </lineage>
</organism>
<feature type="domain" description="TaqI-like C-terminal specificity" evidence="9">
    <location>
        <begin position="837"/>
        <end position="935"/>
    </location>
</feature>
<dbReference type="OrthoDB" id="32195at2"/>
<keyword evidence="11" id="KW-1185">Reference proteome</keyword>
<dbReference type="Pfam" id="PF12950">
    <property type="entry name" value="TaqI_C"/>
    <property type="match status" value="1"/>
</dbReference>
<dbReference type="PANTHER" id="PTHR33841">
    <property type="entry name" value="DNA METHYLTRANSFERASE YEEA-RELATED"/>
    <property type="match status" value="1"/>
</dbReference>
<dbReference type="InterPro" id="IPR029063">
    <property type="entry name" value="SAM-dependent_MTases_sf"/>
</dbReference>
<dbReference type="Gene3D" id="3.40.50.150">
    <property type="entry name" value="Vaccinia Virus protein VP39"/>
    <property type="match status" value="1"/>
</dbReference>
<evidence type="ECO:0000256" key="1">
    <source>
        <dbReference type="ARBA" id="ARBA00011900"/>
    </source>
</evidence>
<evidence type="ECO:0000256" key="5">
    <source>
        <dbReference type="ARBA" id="ARBA00022747"/>
    </source>
</evidence>
<evidence type="ECO:0000256" key="4">
    <source>
        <dbReference type="ARBA" id="ARBA00022691"/>
    </source>
</evidence>
<dbReference type="InterPro" id="IPR050953">
    <property type="entry name" value="N4_N6_ade-DNA_methylase"/>
</dbReference>
<dbReference type="GO" id="GO:0009007">
    <property type="term" value="F:site-specific DNA-methyltransferase (adenine-specific) activity"/>
    <property type="evidence" value="ECO:0007669"/>
    <property type="project" value="UniProtKB-EC"/>
</dbReference>
<evidence type="ECO:0000256" key="7">
    <source>
        <dbReference type="ARBA" id="ARBA00047942"/>
    </source>
</evidence>
<evidence type="ECO:0000313" key="11">
    <source>
        <dbReference type="Proteomes" id="UP000184050"/>
    </source>
</evidence>
<dbReference type="Gene3D" id="3.90.1570.30">
    <property type="match status" value="1"/>
</dbReference>
<evidence type="ECO:0000259" key="9">
    <source>
        <dbReference type="Pfam" id="PF12950"/>
    </source>
</evidence>
<keyword evidence="3" id="KW-0808">Transferase</keyword>
<protein>
    <recommendedName>
        <fullName evidence="1">site-specific DNA-methyltransferase (adenine-specific)</fullName>
        <ecNumber evidence="1">2.1.1.72</ecNumber>
    </recommendedName>
</protein>
<dbReference type="GO" id="GO:0009035">
    <property type="term" value="F:type I site-specific deoxyribonuclease activity"/>
    <property type="evidence" value="ECO:0007669"/>
    <property type="project" value="UniProtKB-EC"/>
</dbReference>
<dbReference type="RefSeq" id="WP_073164806.1">
    <property type="nucleotide sequence ID" value="NZ_FQZE01000002.1"/>
</dbReference>
<dbReference type="GO" id="GO:0005524">
    <property type="term" value="F:ATP binding"/>
    <property type="evidence" value="ECO:0007669"/>
    <property type="project" value="UniProtKB-KW"/>
</dbReference>
<gene>
    <name evidence="10" type="ORF">SAMN05444280_102168</name>
</gene>
<dbReference type="GO" id="GO:0003677">
    <property type="term" value="F:DNA binding"/>
    <property type="evidence" value="ECO:0007669"/>
    <property type="project" value="UniProtKB-KW"/>
</dbReference>
<comment type="catalytic activity">
    <reaction evidence="7">
        <text>a 2'-deoxyadenosine in DNA + S-adenosyl-L-methionine = an N(6)-methyl-2'-deoxyadenosine in DNA + S-adenosyl-L-homocysteine + H(+)</text>
        <dbReference type="Rhea" id="RHEA:15197"/>
        <dbReference type="Rhea" id="RHEA-COMP:12418"/>
        <dbReference type="Rhea" id="RHEA-COMP:12419"/>
        <dbReference type="ChEBI" id="CHEBI:15378"/>
        <dbReference type="ChEBI" id="CHEBI:57856"/>
        <dbReference type="ChEBI" id="CHEBI:59789"/>
        <dbReference type="ChEBI" id="CHEBI:90615"/>
        <dbReference type="ChEBI" id="CHEBI:90616"/>
        <dbReference type="EC" id="2.1.1.72"/>
    </reaction>
</comment>
<dbReference type="STRING" id="1168035.SAMN05444280_102168"/>
<dbReference type="EC" id="2.1.1.72" evidence="1"/>
<evidence type="ECO:0000256" key="3">
    <source>
        <dbReference type="ARBA" id="ARBA00022679"/>
    </source>
</evidence>
<dbReference type="EMBL" id="FQZE01000002">
    <property type="protein sequence ID" value="SHI46444.1"/>
    <property type="molecule type" value="Genomic_DNA"/>
</dbReference>
<dbReference type="Proteomes" id="UP000184050">
    <property type="component" value="Unassembled WGS sequence"/>
</dbReference>
<dbReference type="InterPro" id="IPR002052">
    <property type="entry name" value="DNA_methylase_N6_adenine_CS"/>
</dbReference>
<feature type="domain" description="Type II methyltransferase M.TaqI-like" evidence="8">
    <location>
        <begin position="453"/>
        <end position="644"/>
    </location>
</feature>
<reference evidence="10 11" key="1">
    <citation type="submission" date="2016-11" db="EMBL/GenBank/DDBJ databases">
        <authorList>
            <person name="Jaros S."/>
            <person name="Januszkiewicz K."/>
            <person name="Wedrychowicz H."/>
        </authorList>
    </citation>
    <scope>NUCLEOTIDE SEQUENCE [LARGE SCALE GENOMIC DNA]</scope>
    <source>
        <strain evidence="10 11">DSM 27063</strain>
    </source>
</reference>
<dbReference type="PANTHER" id="PTHR33841:SF1">
    <property type="entry name" value="DNA METHYLTRANSFERASE A"/>
    <property type="match status" value="1"/>
</dbReference>
<dbReference type="AlphaFoldDB" id="A0A1M6BCG9"/>
<dbReference type="PRINTS" id="PR00507">
    <property type="entry name" value="N12N6MTFRASE"/>
</dbReference>
<proteinExistence type="predicted"/>
<dbReference type="InterPro" id="IPR011639">
    <property type="entry name" value="MethylTrfase_TaqI-like_dom"/>
</dbReference>
<keyword evidence="5" id="KW-0680">Restriction system</keyword>
<evidence type="ECO:0000256" key="2">
    <source>
        <dbReference type="ARBA" id="ARBA00022603"/>
    </source>
</evidence>
<dbReference type="Pfam" id="PF07669">
    <property type="entry name" value="Eco57I"/>
    <property type="match status" value="1"/>
</dbReference>
<evidence type="ECO:0000256" key="6">
    <source>
        <dbReference type="ARBA" id="ARBA00023125"/>
    </source>
</evidence>
<accession>A0A1M6BCG9</accession>
<keyword evidence="6" id="KW-0238">DNA-binding</keyword>
<dbReference type="GO" id="GO:0032259">
    <property type="term" value="P:methylation"/>
    <property type="evidence" value="ECO:0007669"/>
    <property type="project" value="UniProtKB-KW"/>
</dbReference>
<evidence type="ECO:0000259" key="8">
    <source>
        <dbReference type="Pfam" id="PF07669"/>
    </source>
</evidence>
<dbReference type="SUPFAM" id="SSF53335">
    <property type="entry name" value="S-adenosyl-L-methionine-dependent methyltransferases"/>
    <property type="match status" value="1"/>
</dbReference>
<dbReference type="PROSITE" id="PS00092">
    <property type="entry name" value="N6_MTASE"/>
    <property type="match status" value="1"/>
</dbReference>